<evidence type="ECO:0000259" key="2">
    <source>
        <dbReference type="Pfam" id="PF11790"/>
    </source>
</evidence>
<evidence type="ECO:0000256" key="1">
    <source>
        <dbReference type="SAM" id="SignalP"/>
    </source>
</evidence>
<dbReference type="InterPro" id="IPR017853">
    <property type="entry name" value="GH"/>
</dbReference>
<dbReference type="Proteomes" id="UP000234275">
    <property type="component" value="Unassembled WGS sequence"/>
</dbReference>
<keyword evidence="4" id="KW-1185">Reference proteome</keyword>
<gene>
    <name evidence="3" type="ORF">P170DRAFT_470807</name>
</gene>
<feature type="signal peptide" evidence="1">
    <location>
        <begin position="1"/>
        <end position="19"/>
    </location>
</feature>
<dbReference type="InterPro" id="IPR024655">
    <property type="entry name" value="Asl1_glyco_hydro_catalytic"/>
</dbReference>
<dbReference type="InterPro" id="IPR053183">
    <property type="entry name" value="ASL1"/>
</dbReference>
<protein>
    <recommendedName>
        <fullName evidence="2">Asl1-like glycosyl hydrolase catalytic domain-containing protein</fullName>
    </recommendedName>
</protein>
<dbReference type="RefSeq" id="XP_024710691.1">
    <property type="nucleotide sequence ID" value="XM_024852788.1"/>
</dbReference>
<dbReference type="OrthoDB" id="43654at2759"/>
<feature type="domain" description="Asl1-like glycosyl hydrolase catalytic" evidence="2">
    <location>
        <begin position="50"/>
        <end position="281"/>
    </location>
</feature>
<dbReference type="GeneID" id="36560486"/>
<dbReference type="Gene3D" id="3.20.20.80">
    <property type="entry name" value="Glycosidases"/>
    <property type="match status" value="1"/>
</dbReference>
<sequence length="283" mass="30810">MVSFTQLLTAGLLATSTVAIPHGHVHEQTIHLKRTSPKSLLPRENTSKRGAAYNDAATVGSLSSSGTVGWAYDWNMYSNGDLPEGVEFVPMLWGSKMFGEWFVAIETLLASASSASYIMGFNEPDMPEQANMGAGEAAGYYRDYITKFSGQAKLVTPAVTNGVGEGLGLTWMRDFLNQCQDCGISVLAVHWYGESSEDFLKYVDDAVDLANEFNLESTWVTEFALNQDMNAGGASDVSVQFLKDVIPKLDENESVGRYAYFMCKDGFLLSDSGLSISGQAYIE</sequence>
<accession>A0A2I2GR84</accession>
<dbReference type="SUPFAM" id="SSF51445">
    <property type="entry name" value="(Trans)glycosidases"/>
    <property type="match status" value="1"/>
</dbReference>
<keyword evidence="1" id="KW-0732">Signal</keyword>
<dbReference type="GO" id="GO:0009277">
    <property type="term" value="C:fungal-type cell wall"/>
    <property type="evidence" value="ECO:0007669"/>
    <property type="project" value="TreeGrafter"/>
</dbReference>
<organism evidence="3 4">
    <name type="scientific">Aspergillus steynii IBT 23096</name>
    <dbReference type="NCBI Taxonomy" id="1392250"/>
    <lineage>
        <taxon>Eukaryota</taxon>
        <taxon>Fungi</taxon>
        <taxon>Dikarya</taxon>
        <taxon>Ascomycota</taxon>
        <taxon>Pezizomycotina</taxon>
        <taxon>Eurotiomycetes</taxon>
        <taxon>Eurotiomycetidae</taxon>
        <taxon>Eurotiales</taxon>
        <taxon>Aspergillaceae</taxon>
        <taxon>Aspergillus</taxon>
        <taxon>Aspergillus subgen. Circumdati</taxon>
    </lineage>
</organism>
<dbReference type="GO" id="GO:0071966">
    <property type="term" value="P:fungal-type cell wall polysaccharide metabolic process"/>
    <property type="evidence" value="ECO:0007669"/>
    <property type="project" value="TreeGrafter"/>
</dbReference>
<dbReference type="Pfam" id="PF11790">
    <property type="entry name" value="Glyco_hydro_cc"/>
    <property type="match status" value="1"/>
</dbReference>
<feature type="chain" id="PRO_5014156025" description="Asl1-like glycosyl hydrolase catalytic domain-containing protein" evidence="1">
    <location>
        <begin position="20"/>
        <end position="283"/>
    </location>
</feature>
<dbReference type="PANTHER" id="PTHR34154:SF10">
    <property type="entry name" value="ASL1-LIKE GLYCOSYL HYDROLASE CATALYTIC DOMAIN-CONTAINING PROTEIN"/>
    <property type="match status" value="1"/>
</dbReference>
<name>A0A2I2GR84_9EURO</name>
<reference evidence="3 4" key="1">
    <citation type="submission" date="2016-12" db="EMBL/GenBank/DDBJ databases">
        <title>The genomes of Aspergillus section Nigri reveals drivers in fungal speciation.</title>
        <authorList>
            <consortium name="DOE Joint Genome Institute"/>
            <person name="Vesth T.C."/>
            <person name="Nybo J."/>
            <person name="Theobald S."/>
            <person name="Brandl J."/>
            <person name="Frisvad J.C."/>
            <person name="Nielsen K.F."/>
            <person name="Lyhne E.K."/>
            <person name="Kogle M.E."/>
            <person name="Kuo A."/>
            <person name="Riley R."/>
            <person name="Clum A."/>
            <person name="Nolan M."/>
            <person name="Lipzen A."/>
            <person name="Salamov A."/>
            <person name="Henrissat B."/>
            <person name="Wiebenga A."/>
            <person name="De Vries R.P."/>
            <person name="Grigoriev I.V."/>
            <person name="Mortensen U.H."/>
            <person name="Andersen M.R."/>
            <person name="Baker S.E."/>
        </authorList>
    </citation>
    <scope>NUCLEOTIDE SEQUENCE [LARGE SCALE GENOMIC DNA]</scope>
    <source>
        <strain evidence="3 4">IBT 23096</strain>
    </source>
</reference>
<evidence type="ECO:0000313" key="4">
    <source>
        <dbReference type="Proteomes" id="UP000234275"/>
    </source>
</evidence>
<dbReference type="STRING" id="1392250.A0A2I2GR84"/>
<dbReference type="AlphaFoldDB" id="A0A2I2GR84"/>
<dbReference type="FunFam" id="3.20.20.80:FF:000271">
    <property type="entry name" value="Alkali-sensitive linkage protein 1"/>
    <property type="match status" value="1"/>
</dbReference>
<dbReference type="EMBL" id="MSFO01000001">
    <property type="protein sequence ID" value="PLB55389.1"/>
    <property type="molecule type" value="Genomic_DNA"/>
</dbReference>
<evidence type="ECO:0000313" key="3">
    <source>
        <dbReference type="EMBL" id="PLB55389.1"/>
    </source>
</evidence>
<proteinExistence type="predicted"/>
<dbReference type="PANTHER" id="PTHR34154">
    <property type="entry name" value="ALKALI-SENSITIVE LINKAGE PROTEIN 1"/>
    <property type="match status" value="1"/>
</dbReference>
<dbReference type="VEuPathDB" id="FungiDB:P170DRAFT_470807"/>
<comment type="caution">
    <text evidence="3">The sequence shown here is derived from an EMBL/GenBank/DDBJ whole genome shotgun (WGS) entry which is preliminary data.</text>
</comment>